<protein>
    <recommendedName>
        <fullName evidence="4">Glycosyltransferase 2-like domain-containing protein</fullName>
    </recommendedName>
</protein>
<keyword evidence="3" id="KW-0808">Transferase</keyword>
<dbReference type="SUPFAM" id="SSF53448">
    <property type="entry name" value="Nucleotide-diphospho-sugar transferases"/>
    <property type="match status" value="1"/>
</dbReference>
<evidence type="ECO:0000313" key="6">
    <source>
        <dbReference type="Proteomes" id="UP000094580"/>
    </source>
</evidence>
<comment type="caution">
    <text evidence="5">The sequence shown here is derived from an EMBL/GenBank/DDBJ whole genome shotgun (WGS) entry which is preliminary data.</text>
</comment>
<dbReference type="Pfam" id="PF00535">
    <property type="entry name" value="Glycos_transf_2"/>
    <property type="match status" value="1"/>
</dbReference>
<reference evidence="5 6" key="1">
    <citation type="submission" date="2016-07" db="EMBL/GenBank/DDBJ databases">
        <authorList>
            <person name="Townsley L."/>
            <person name="Shank E.A."/>
        </authorList>
    </citation>
    <scope>NUCLEOTIDE SEQUENCE [LARGE SCALE GENOMIC DNA]</scope>
    <source>
        <strain evidence="5 6">CH01</strain>
    </source>
</reference>
<gene>
    <name evidence="5" type="ORF">BED47_05865</name>
</gene>
<proteinExistence type="inferred from homology"/>
<evidence type="ECO:0000256" key="1">
    <source>
        <dbReference type="ARBA" id="ARBA00006739"/>
    </source>
</evidence>
<comment type="similarity">
    <text evidence="1">Belongs to the glycosyltransferase 2 family.</text>
</comment>
<organism evidence="5 6">
    <name type="scientific">Gottfriedia luciferensis</name>
    <dbReference type="NCBI Taxonomy" id="178774"/>
    <lineage>
        <taxon>Bacteria</taxon>
        <taxon>Bacillati</taxon>
        <taxon>Bacillota</taxon>
        <taxon>Bacilli</taxon>
        <taxon>Bacillales</taxon>
        <taxon>Bacillaceae</taxon>
        <taxon>Gottfriedia</taxon>
    </lineage>
</organism>
<sequence length="346" mass="40753">MNPKMSIIVPVYKVEPYLHKCINSLLDQTFADFELILVNDGSPDKSGEICELYASKDNRIKVIHKENGGQASARNMGLDIAKGDYIGFVDSDDYVESDMFESLIENAMKFEADVVECGIKIVNGNKVEQIQNNNQVEIGDNIFALKGLLNNGYRNSVCNKLYKKEIFDDLRFPNKLYEDGFLAFKIYYLVKKYVFIGTSKYYYVQRNESTMSKQEKFTLRNLDGLECDEERFHFIRERVSEQSLLTLSESYFFTRILFFYQKLLNNKEIDPNKKYRNDLKNKILISYREFLVNPNLKKFYPIVKTSKLNINKFNFIFTNYMWGLNYLLRTYSNIRKILIMERIVNK</sequence>
<feature type="domain" description="Glycosyltransferase 2-like" evidence="4">
    <location>
        <begin position="6"/>
        <end position="170"/>
    </location>
</feature>
<dbReference type="RefSeq" id="WP_069033782.1">
    <property type="nucleotide sequence ID" value="NZ_MDKC01000013.1"/>
</dbReference>
<evidence type="ECO:0000256" key="3">
    <source>
        <dbReference type="ARBA" id="ARBA00022679"/>
    </source>
</evidence>
<dbReference type="CDD" id="cd00761">
    <property type="entry name" value="Glyco_tranf_GTA_type"/>
    <property type="match status" value="1"/>
</dbReference>
<dbReference type="Gene3D" id="3.90.550.10">
    <property type="entry name" value="Spore Coat Polysaccharide Biosynthesis Protein SpsA, Chain A"/>
    <property type="match status" value="1"/>
</dbReference>
<keyword evidence="6" id="KW-1185">Reference proteome</keyword>
<dbReference type="PANTHER" id="PTHR22916:SF51">
    <property type="entry name" value="GLYCOSYLTRANSFERASE EPSH-RELATED"/>
    <property type="match status" value="1"/>
</dbReference>
<keyword evidence="2" id="KW-0328">Glycosyltransferase</keyword>
<name>A0ABX2ZQI4_9BACI</name>
<evidence type="ECO:0000256" key="2">
    <source>
        <dbReference type="ARBA" id="ARBA00022676"/>
    </source>
</evidence>
<dbReference type="InterPro" id="IPR001173">
    <property type="entry name" value="Glyco_trans_2-like"/>
</dbReference>
<dbReference type="EMBL" id="MDKC01000013">
    <property type="protein sequence ID" value="ODG92003.1"/>
    <property type="molecule type" value="Genomic_DNA"/>
</dbReference>
<accession>A0ABX2ZQI4</accession>
<dbReference type="Proteomes" id="UP000094580">
    <property type="component" value="Unassembled WGS sequence"/>
</dbReference>
<dbReference type="PANTHER" id="PTHR22916">
    <property type="entry name" value="GLYCOSYLTRANSFERASE"/>
    <property type="match status" value="1"/>
</dbReference>
<evidence type="ECO:0000313" key="5">
    <source>
        <dbReference type="EMBL" id="ODG92003.1"/>
    </source>
</evidence>
<evidence type="ECO:0000259" key="4">
    <source>
        <dbReference type="Pfam" id="PF00535"/>
    </source>
</evidence>
<dbReference type="InterPro" id="IPR029044">
    <property type="entry name" value="Nucleotide-diphossugar_trans"/>
</dbReference>